<keyword evidence="5" id="KW-0804">Transcription</keyword>
<dbReference type="GO" id="GO:0030234">
    <property type="term" value="F:enzyme regulator activity"/>
    <property type="evidence" value="ECO:0007669"/>
    <property type="project" value="InterPro"/>
</dbReference>
<dbReference type="AlphaFoldDB" id="A0A2T7UCM6"/>
<evidence type="ECO:0000256" key="1">
    <source>
        <dbReference type="ARBA" id="ARBA00011233"/>
    </source>
</evidence>
<dbReference type="PANTHER" id="PTHR30115:SF11">
    <property type="entry name" value="NITROGEN REGULATORY PROTEIN P-II HOMOLOG"/>
    <property type="match status" value="1"/>
</dbReference>
<accession>A0A2T7UCM6</accession>
<comment type="similarity">
    <text evidence="8">Belongs to the P(II) protein family.</text>
</comment>
<evidence type="ECO:0000256" key="5">
    <source>
        <dbReference type="ARBA" id="ARBA00023163"/>
    </source>
</evidence>
<dbReference type="InterPro" id="IPR015867">
    <property type="entry name" value="N-reg_PII/ATP_PRibTrfase_C"/>
</dbReference>
<dbReference type="PROSITE" id="PS00496">
    <property type="entry name" value="PII_GLNB_UMP"/>
    <property type="match status" value="1"/>
</dbReference>
<dbReference type="STRING" id="1293045.H663_16670"/>
<dbReference type="RefSeq" id="WP_053175377.1">
    <property type="nucleotide sequence ID" value="NZ_LFYT02000014.1"/>
</dbReference>
<evidence type="ECO:0000256" key="3">
    <source>
        <dbReference type="ARBA" id="ARBA00022741"/>
    </source>
</evidence>
<evidence type="ECO:0000256" key="6">
    <source>
        <dbReference type="PIRSR" id="PIRSR039144-50"/>
    </source>
</evidence>
<dbReference type="PROSITE" id="PS51343">
    <property type="entry name" value="PII_GLNB_DOM"/>
    <property type="match status" value="1"/>
</dbReference>
<comment type="subunit">
    <text evidence="1">Homotrimer.</text>
</comment>
<keyword evidence="3" id="KW-0547">Nucleotide-binding</keyword>
<dbReference type="FunFam" id="3.30.70.120:FF:000001">
    <property type="entry name" value="Nitrogen regulatory protein P-II"/>
    <property type="match status" value="1"/>
</dbReference>
<keyword evidence="10" id="KW-1185">Reference proteome</keyword>
<reference evidence="9" key="1">
    <citation type="submission" date="2017-04" db="EMBL/GenBank/DDBJ databases">
        <title>Unexpected and diverse lifestyles within the genus Limnohabitans.</title>
        <authorList>
            <person name="Kasalicky V."/>
            <person name="Mehrshad M."/>
            <person name="Andrei S.-A."/>
            <person name="Salcher M."/>
            <person name="Kratochvilova H."/>
            <person name="Simek K."/>
            <person name="Ghai R."/>
        </authorList>
    </citation>
    <scope>NUCLEOTIDE SEQUENCE [LARGE SCALE GENOMIC DNA]</scope>
    <source>
        <strain evidence="9">II-D5</strain>
    </source>
</reference>
<dbReference type="EMBL" id="LFYT02000014">
    <property type="protein sequence ID" value="PVE42455.1"/>
    <property type="molecule type" value="Genomic_DNA"/>
</dbReference>
<dbReference type="PROSITE" id="PS00638">
    <property type="entry name" value="PII_GLNB_CTER"/>
    <property type="match status" value="1"/>
</dbReference>
<dbReference type="PANTHER" id="PTHR30115">
    <property type="entry name" value="NITROGEN REGULATORY PROTEIN P-II"/>
    <property type="match status" value="1"/>
</dbReference>
<protein>
    <submittedName>
        <fullName evidence="9">Transcriptional regulator</fullName>
    </submittedName>
</protein>
<sequence>MKQITAVIKPFKLEEVREALAECGVTGLTVTEVKGFGRQKGHTELYRGAEYVVDFLPKVKVEVVVKDEDVDSCVDAIVKAARTGKIGDGKIFVTSVERVVRIRTGEQDETAI</sequence>
<dbReference type="InterPro" id="IPR017918">
    <property type="entry name" value="N-reg_PII_CS"/>
</dbReference>
<keyword evidence="4" id="KW-0805">Transcription regulation</keyword>
<dbReference type="Gene3D" id="3.30.70.120">
    <property type="match status" value="1"/>
</dbReference>
<organism evidence="9 10">
    <name type="scientific">Limnohabitans planktonicus II-D5</name>
    <dbReference type="NCBI Taxonomy" id="1293045"/>
    <lineage>
        <taxon>Bacteria</taxon>
        <taxon>Pseudomonadati</taxon>
        <taxon>Pseudomonadota</taxon>
        <taxon>Betaproteobacteria</taxon>
        <taxon>Burkholderiales</taxon>
        <taxon>Comamonadaceae</taxon>
        <taxon>Limnohabitans</taxon>
    </lineage>
</organism>
<dbReference type="SUPFAM" id="SSF54913">
    <property type="entry name" value="GlnB-like"/>
    <property type="match status" value="1"/>
</dbReference>
<evidence type="ECO:0000256" key="8">
    <source>
        <dbReference type="RuleBase" id="RU003936"/>
    </source>
</evidence>
<gene>
    <name evidence="9" type="ORF">H663_012085</name>
</gene>
<comment type="caution">
    <text evidence="9">The sequence shown here is derived from an EMBL/GenBank/DDBJ whole genome shotgun (WGS) entry which is preliminary data.</text>
</comment>
<dbReference type="Proteomes" id="UP000037507">
    <property type="component" value="Unassembled WGS sequence"/>
</dbReference>
<keyword evidence="2 7" id="KW-0597">Phosphoprotein</keyword>
<name>A0A2T7UCM6_9BURK</name>
<dbReference type="GO" id="GO:0006808">
    <property type="term" value="P:regulation of nitrogen utilization"/>
    <property type="evidence" value="ECO:0007669"/>
    <property type="project" value="InterPro"/>
</dbReference>
<feature type="modified residue" description="O-UMP-tyrosine" evidence="6">
    <location>
        <position position="51"/>
    </location>
</feature>
<evidence type="ECO:0000256" key="7">
    <source>
        <dbReference type="PIRSR" id="PIRSR602187-50"/>
    </source>
</evidence>
<evidence type="ECO:0000256" key="4">
    <source>
        <dbReference type="ARBA" id="ARBA00023015"/>
    </source>
</evidence>
<evidence type="ECO:0000313" key="9">
    <source>
        <dbReference type="EMBL" id="PVE42455.1"/>
    </source>
</evidence>
<dbReference type="GO" id="GO:0005524">
    <property type="term" value="F:ATP binding"/>
    <property type="evidence" value="ECO:0007669"/>
    <property type="project" value="TreeGrafter"/>
</dbReference>
<dbReference type="InterPro" id="IPR002187">
    <property type="entry name" value="N-reg_PII"/>
</dbReference>
<evidence type="ECO:0000313" key="10">
    <source>
        <dbReference type="Proteomes" id="UP000037507"/>
    </source>
</evidence>
<evidence type="ECO:0000256" key="2">
    <source>
        <dbReference type="ARBA" id="ARBA00022553"/>
    </source>
</evidence>
<dbReference type="GO" id="GO:0005829">
    <property type="term" value="C:cytosol"/>
    <property type="evidence" value="ECO:0007669"/>
    <property type="project" value="TreeGrafter"/>
</dbReference>
<dbReference type="Pfam" id="PF00543">
    <property type="entry name" value="P-II"/>
    <property type="match status" value="1"/>
</dbReference>
<dbReference type="SMART" id="SM00938">
    <property type="entry name" value="P-II"/>
    <property type="match status" value="1"/>
</dbReference>
<proteinExistence type="inferred from homology"/>
<dbReference type="InterPro" id="IPR011322">
    <property type="entry name" value="N-reg_PII-like_a/b"/>
</dbReference>
<dbReference type="InterPro" id="IPR002332">
    <property type="entry name" value="N-reg_PII_urydylation_site"/>
</dbReference>
<dbReference type="OrthoDB" id="9802729at2"/>
<dbReference type="PIRSF" id="PIRSF039144">
    <property type="entry name" value="GlnB"/>
    <property type="match status" value="1"/>
</dbReference>
<dbReference type="PRINTS" id="PR00340">
    <property type="entry name" value="PIIGLNB"/>
</dbReference>